<evidence type="ECO:0000256" key="17">
    <source>
        <dbReference type="SAM" id="MobiDB-lite"/>
    </source>
</evidence>
<keyword evidence="3" id="KW-1003">Cell membrane</keyword>
<keyword evidence="9" id="KW-1015">Disulfide bond</keyword>
<dbReference type="Proteomes" id="UP001474421">
    <property type="component" value="Unassembled WGS sequence"/>
</dbReference>
<evidence type="ECO:0000256" key="2">
    <source>
        <dbReference type="ARBA" id="ARBA00022044"/>
    </source>
</evidence>
<feature type="transmembrane region" description="Helical" evidence="18">
    <location>
        <begin position="334"/>
        <end position="352"/>
    </location>
</feature>
<dbReference type="PRINTS" id="PR01822">
    <property type="entry name" value="CCYSTOKININR"/>
</dbReference>
<dbReference type="PANTHER" id="PTHR24238:SF81">
    <property type="entry name" value="CHOLECYSTOKININ RECEPTOR TYPE A"/>
    <property type="match status" value="1"/>
</dbReference>
<gene>
    <name evidence="20" type="ORF">NXF25_014132</name>
</gene>
<evidence type="ECO:0000256" key="7">
    <source>
        <dbReference type="ARBA" id="ARBA00023136"/>
    </source>
</evidence>
<feature type="transmembrane region" description="Helical" evidence="18">
    <location>
        <begin position="260"/>
        <end position="281"/>
    </location>
</feature>
<keyword evidence="7 18" id="KW-0472">Membrane</keyword>
<feature type="compositionally biased region" description="Acidic residues" evidence="17">
    <location>
        <begin position="91"/>
        <end position="101"/>
    </location>
</feature>
<evidence type="ECO:0000256" key="14">
    <source>
        <dbReference type="ARBA" id="ARBA00025653"/>
    </source>
</evidence>
<dbReference type="AlphaFoldDB" id="A0AAW1BAT2"/>
<dbReference type="Pfam" id="PF09193">
    <property type="entry name" value="CholecysA-Rec_N"/>
    <property type="match status" value="1"/>
</dbReference>
<feature type="compositionally biased region" description="Basic residues" evidence="17">
    <location>
        <begin position="116"/>
        <end position="127"/>
    </location>
</feature>
<comment type="subcellular location">
    <subcellularLocation>
        <location evidence="1">Cell membrane</location>
        <topology evidence="1">Multi-pass membrane protein</topology>
    </subcellularLocation>
</comment>
<keyword evidence="6 16" id="KW-0297">G-protein coupled receptor</keyword>
<keyword evidence="10 16" id="KW-0675">Receptor</keyword>
<feature type="compositionally biased region" description="Basic and acidic residues" evidence="17">
    <location>
        <begin position="128"/>
        <end position="141"/>
    </location>
</feature>
<feature type="compositionally biased region" description="Polar residues" evidence="17">
    <location>
        <begin position="494"/>
        <end position="509"/>
    </location>
</feature>
<dbReference type="InterPro" id="IPR000276">
    <property type="entry name" value="GPCR_Rhodpsn"/>
</dbReference>
<dbReference type="PROSITE" id="PS00237">
    <property type="entry name" value="G_PROTEIN_RECEP_F1_1"/>
    <property type="match status" value="1"/>
</dbReference>
<dbReference type="Gene3D" id="4.10.670.10">
    <property type="entry name" value="Cholecystokinin A receptor, N-terminal domain"/>
    <property type="match status" value="1"/>
</dbReference>
<dbReference type="InterPro" id="IPR015276">
    <property type="entry name" value="CholecystokininA_recpt_N"/>
</dbReference>
<dbReference type="SUPFAM" id="SSF81321">
    <property type="entry name" value="Family A G protein-coupled receptor-like"/>
    <property type="match status" value="1"/>
</dbReference>
<evidence type="ECO:0000256" key="15">
    <source>
        <dbReference type="ARBA" id="ARBA00030703"/>
    </source>
</evidence>
<dbReference type="InterPro" id="IPR000596">
    <property type="entry name" value="Cholcy_rcpt_A"/>
</dbReference>
<evidence type="ECO:0000256" key="4">
    <source>
        <dbReference type="ARBA" id="ARBA00022692"/>
    </source>
</evidence>
<dbReference type="PANTHER" id="PTHR24238">
    <property type="entry name" value="G-PROTEIN COUPLED RECEPTOR"/>
    <property type="match status" value="1"/>
</dbReference>
<sequence length="645" mass="74527">MRSGSGRGGEEEEEKESRSRRRRGRGGGEEEEEEEEEERRRRRRRGGGGGGGGEEEEGGGERGGGEEEGGGGGKEEGGGGEEEEKKKKKEEEEEEKEEEGGGGEGGGREEEEKEERRRRRRRRRKRRKEEEKEEEKKEEERRRRKRRKEEKEEEKEEEEEEKEEERRRRRGGEEEERRRRRKRRRRRRRRRRGEEEEEWKRRRRRGGGGGGDLLSMFSSLIDLSSNISALLCELDLENYSIFCVNHPPRTFKELDQTVRIFLYSLIFLLSVLGNTLVITVLIRNKRIRTVTNFFLLSLAISDLMLCFFCMPFTLIPNLLQDFIFGSSLCKITSYFMGVSVSVSTFSLVAISLERYSAICKPLQSRVWQTKTHALKVIAATWCLSFVIMTPYPIYSNLMPSALPNSTASKCRINWPSTMIEQSWYIFQLLILFLIPGIVMMIAYGLISLELYRGIKFDVANRKPSRERKTSGSSRYEDGDGCYLKKNKKQQQQQIPLRQPSSISSCSNNQKIDRPRSSTSSANLMAKKLVIRMLIVIVILFFICWTPIFSVNTWRAFDSTSAQLLLSGAPISFIHLLSYTSACVNPIVYCFMNKRFRLGFLATFACCARQRLPATRAEMGEDEEGKTSRASLSRYSYTHMNMAVPP</sequence>
<dbReference type="InterPro" id="IPR036472">
    <property type="entry name" value="CholecystokininA_recpt_N_sf"/>
</dbReference>
<evidence type="ECO:0000256" key="12">
    <source>
        <dbReference type="ARBA" id="ARBA00023224"/>
    </source>
</evidence>
<keyword evidence="5 18" id="KW-1133">Transmembrane helix</keyword>
<evidence type="ECO:0000259" key="19">
    <source>
        <dbReference type="PROSITE" id="PS50262"/>
    </source>
</evidence>
<dbReference type="GO" id="GO:0005886">
    <property type="term" value="C:plasma membrane"/>
    <property type="evidence" value="ECO:0007669"/>
    <property type="project" value="UniProtKB-SubCell"/>
</dbReference>
<evidence type="ECO:0000256" key="6">
    <source>
        <dbReference type="ARBA" id="ARBA00023040"/>
    </source>
</evidence>
<evidence type="ECO:0000256" key="13">
    <source>
        <dbReference type="ARBA" id="ARBA00023288"/>
    </source>
</evidence>
<feature type="region of interest" description="Disordered" evidence="17">
    <location>
        <begin position="491"/>
        <end position="518"/>
    </location>
</feature>
<dbReference type="InterPro" id="IPR009126">
    <property type="entry name" value="Cholcskin_rcpt"/>
</dbReference>
<dbReference type="PRINTS" id="PR00524">
    <property type="entry name" value="CCYSTOKNINAR"/>
</dbReference>
<feature type="transmembrane region" description="Helical" evidence="18">
    <location>
        <begin position="568"/>
        <end position="590"/>
    </location>
</feature>
<dbReference type="GO" id="GO:0004951">
    <property type="term" value="F:cholecystokinin receptor activity"/>
    <property type="evidence" value="ECO:0007669"/>
    <property type="project" value="InterPro"/>
</dbReference>
<dbReference type="SMART" id="SM01381">
    <property type="entry name" value="7TM_GPCR_Srsx"/>
    <property type="match status" value="1"/>
</dbReference>
<evidence type="ECO:0000256" key="1">
    <source>
        <dbReference type="ARBA" id="ARBA00004651"/>
    </source>
</evidence>
<feature type="transmembrane region" description="Helical" evidence="18">
    <location>
        <begin position="373"/>
        <end position="394"/>
    </location>
</feature>
<evidence type="ECO:0000256" key="11">
    <source>
        <dbReference type="ARBA" id="ARBA00023180"/>
    </source>
</evidence>
<dbReference type="Gene3D" id="1.20.1070.10">
    <property type="entry name" value="Rhodopsin 7-helix transmembrane proteins"/>
    <property type="match status" value="2"/>
</dbReference>
<evidence type="ECO:0000256" key="10">
    <source>
        <dbReference type="ARBA" id="ARBA00023170"/>
    </source>
</evidence>
<feature type="transmembrane region" description="Helical" evidence="18">
    <location>
        <begin position="293"/>
        <end position="314"/>
    </location>
</feature>
<evidence type="ECO:0000256" key="5">
    <source>
        <dbReference type="ARBA" id="ARBA00022989"/>
    </source>
</evidence>
<dbReference type="InterPro" id="IPR017452">
    <property type="entry name" value="GPCR_Rhodpsn_7TM"/>
</dbReference>
<feature type="region of interest" description="Disordered" evidence="17">
    <location>
        <begin position="1"/>
        <end position="150"/>
    </location>
</feature>
<feature type="transmembrane region" description="Helical" evidence="18">
    <location>
        <begin position="528"/>
        <end position="548"/>
    </location>
</feature>
<keyword evidence="12 16" id="KW-0807">Transducer</keyword>
<evidence type="ECO:0000256" key="8">
    <source>
        <dbReference type="ARBA" id="ARBA00023139"/>
    </source>
</evidence>
<dbReference type="EMBL" id="JAOTOJ010000007">
    <property type="protein sequence ID" value="KAK9399163.1"/>
    <property type="molecule type" value="Genomic_DNA"/>
</dbReference>
<keyword evidence="4 16" id="KW-0812">Transmembrane</keyword>
<keyword evidence="21" id="KW-1185">Reference proteome</keyword>
<name>A0AAW1BAT2_CROAD</name>
<comment type="function">
    <text evidence="14">Receptor for cholecystokinin. Mediates pancreatic growth and enzyme secretion, smooth muscle contraction of the gall bladder and stomach. Has a 1000-fold higher affinity for CCK rather than for gastrin. It modulates feeding and dopamine-induced behavior in the central and peripheral nervous system. This receptor mediates its action by association with G proteins that activate a phosphatidylinositol-calcium second messenger system.</text>
</comment>
<keyword evidence="13" id="KW-0449">Lipoprotein</keyword>
<reference evidence="20 21" key="1">
    <citation type="journal article" date="2024" name="Proc. Natl. Acad. Sci. U.S.A.">
        <title>The genetic regulatory architecture and epigenomic basis for age-related changes in rattlesnake venom.</title>
        <authorList>
            <person name="Hogan M.P."/>
            <person name="Holding M.L."/>
            <person name="Nystrom G.S."/>
            <person name="Colston T.J."/>
            <person name="Bartlett D.A."/>
            <person name="Mason A.J."/>
            <person name="Ellsworth S.A."/>
            <person name="Rautsaw R.M."/>
            <person name="Lawrence K.C."/>
            <person name="Strickland J.L."/>
            <person name="He B."/>
            <person name="Fraser P."/>
            <person name="Margres M.J."/>
            <person name="Gilbert D.M."/>
            <person name="Gibbs H.L."/>
            <person name="Parkinson C.L."/>
            <person name="Rokyta D.R."/>
        </authorList>
    </citation>
    <scope>NUCLEOTIDE SEQUENCE [LARGE SCALE GENOMIC DNA]</scope>
    <source>
        <strain evidence="20">DRR0105</strain>
    </source>
</reference>
<dbReference type="PROSITE" id="PS50262">
    <property type="entry name" value="G_PROTEIN_RECEP_F1_2"/>
    <property type="match status" value="1"/>
</dbReference>
<evidence type="ECO:0000256" key="16">
    <source>
        <dbReference type="RuleBase" id="RU000688"/>
    </source>
</evidence>
<keyword evidence="11" id="KW-0325">Glycoprotein</keyword>
<accession>A0AAW1BAT2</accession>
<keyword evidence="8" id="KW-0564">Palmitate</keyword>
<protein>
    <recommendedName>
        <fullName evidence="2">Cholecystokinin receptor type A</fullName>
    </recommendedName>
    <alternativeName>
        <fullName evidence="15">Cholecystokinin-1 receptor</fullName>
    </alternativeName>
</protein>
<comment type="similarity">
    <text evidence="16">Belongs to the G-protein coupled receptor 1 family.</text>
</comment>
<dbReference type="FunFam" id="1.20.1070.10:FF:000915">
    <property type="entry name" value="Uncharacterized protein"/>
    <property type="match status" value="1"/>
</dbReference>
<evidence type="ECO:0000256" key="9">
    <source>
        <dbReference type="ARBA" id="ARBA00023157"/>
    </source>
</evidence>
<evidence type="ECO:0000256" key="18">
    <source>
        <dbReference type="SAM" id="Phobius"/>
    </source>
</evidence>
<evidence type="ECO:0000313" key="21">
    <source>
        <dbReference type="Proteomes" id="UP001474421"/>
    </source>
</evidence>
<dbReference type="Pfam" id="PF00001">
    <property type="entry name" value="7tm_1"/>
    <property type="match status" value="1"/>
</dbReference>
<dbReference type="PRINTS" id="PR00237">
    <property type="entry name" value="GPCRRHODOPSN"/>
</dbReference>
<evidence type="ECO:0000313" key="20">
    <source>
        <dbReference type="EMBL" id="KAK9399163.1"/>
    </source>
</evidence>
<evidence type="ECO:0000256" key="3">
    <source>
        <dbReference type="ARBA" id="ARBA00022475"/>
    </source>
</evidence>
<proteinExistence type="inferred from homology"/>
<organism evidence="20 21">
    <name type="scientific">Crotalus adamanteus</name>
    <name type="common">Eastern diamondback rattlesnake</name>
    <dbReference type="NCBI Taxonomy" id="8729"/>
    <lineage>
        <taxon>Eukaryota</taxon>
        <taxon>Metazoa</taxon>
        <taxon>Chordata</taxon>
        <taxon>Craniata</taxon>
        <taxon>Vertebrata</taxon>
        <taxon>Euteleostomi</taxon>
        <taxon>Lepidosauria</taxon>
        <taxon>Squamata</taxon>
        <taxon>Bifurcata</taxon>
        <taxon>Unidentata</taxon>
        <taxon>Episquamata</taxon>
        <taxon>Toxicofera</taxon>
        <taxon>Serpentes</taxon>
        <taxon>Colubroidea</taxon>
        <taxon>Viperidae</taxon>
        <taxon>Crotalinae</taxon>
        <taxon>Crotalus</taxon>
    </lineage>
</organism>
<feature type="domain" description="G-protein coupled receptors family 1 profile" evidence="19">
    <location>
        <begin position="273"/>
        <end position="588"/>
    </location>
</feature>
<comment type="caution">
    <text evidence="20">The sequence shown here is derived from an EMBL/GenBank/DDBJ whole genome shotgun (WGS) entry which is preliminary data.</text>
</comment>
<dbReference type="GO" id="GO:0008188">
    <property type="term" value="F:neuropeptide receptor activity"/>
    <property type="evidence" value="ECO:0007669"/>
    <property type="project" value="TreeGrafter"/>
</dbReference>
<feature type="transmembrane region" description="Helical" evidence="18">
    <location>
        <begin position="423"/>
        <end position="446"/>
    </location>
</feature>